<dbReference type="Proteomes" id="UP001497700">
    <property type="component" value="Unassembled WGS sequence"/>
</dbReference>
<comment type="caution">
    <text evidence="1">The sequence shown here is derived from an EMBL/GenBank/DDBJ whole genome shotgun (WGS) entry which is preliminary data.</text>
</comment>
<reference evidence="1 2" key="1">
    <citation type="journal article" date="2022" name="New Phytol.">
        <title>Ecological generalism drives hyperdiversity of secondary metabolite gene clusters in xylarialean endophytes.</title>
        <authorList>
            <person name="Franco M.E.E."/>
            <person name="Wisecaver J.H."/>
            <person name="Arnold A.E."/>
            <person name="Ju Y.M."/>
            <person name="Slot J.C."/>
            <person name="Ahrendt S."/>
            <person name="Moore L.P."/>
            <person name="Eastman K.E."/>
            <person name="Scott K."/>
            <person name="Konkel Z."/>
            <person name="Mondo S.J."/>
            <person name="Kuo A."/>
            <person name="Hayes R.D."/>
            <person name="Haridas S."/>
            <person name="Andreopoulos B."/>
            <person name="Riley R."/>
            <person name="LaButti K."/>
            <person name="Pangilinan J."/>
            <person name="Lipzen A."/>
            <person name="Amirebrahimi M."/>
            <person name="Yan J."/>
            <person name="Adam C."/>
            <person name="Keymanesh K."/>
            <person name="Ng V."/>
            <person name="Louie K."/>
            <person name="Northen T."/>
            <person name="Drula E."/>
            <person name="Henrissat B."/>
            <person name="Hsieh H.M."/>
            <person name="Youens-Clark K."/>
            <person name="Lutzoni F."/>
            <person name="Miadlikowska J."/>
            <person name="Eastwood D.C."/>
            <person name="Hamelin R.C."/>
            <person name="Grigoriev I.V."/>
            <person name="U'Ren J.M."/>
        </authorList>
    </citation>
    <scope>NUCLEOTIDE SEQUENCE [LARGE SCALE GENOMIC DNA]</scope>
    <source>
        <strain evidence="1 2">CBS 119005</strain>
    </source>
</reference>
<evidence type="ECO:0000313" key="2">
    <source>
        <dbReference type="Proteomes" id="UP001497700"/>
    </source>
</evidence>
<name>A0ACB9YI53_9PEZI</name>
<accession>A0ACB9YI53</accession>
<keyword evidence="2" id="KW-1185">Reference proteome</keyword>
<sequence>MDSSQDFKSVQENIQTALVATTRLTNQIAAEDLNFQRTSNPDVAEQLDDTSTRILGLATSLLTSASKNTNLKAPELEDGDDIDVHWTRIVDVVDTLLEKADTCLDEYTGLIKRKAAPTEQPGPPVKKAKSKALDPFMRNANIIKPQNAFDVKPNNLDTSPWKPILTKKPHALVPLERSLVTFKDENQSTQYKHPYETEITQLEFPEAVFEKREPIKYKPVESTSATFVDTFEGVLEMLEELKGATEIAIDTEHHDFRTYTGLLSLMQISTREKDWIVDTLQPWRRKLEVLNEVFADPKIVKILHGAYMDIVWLQRDCGLYIVGLFDTFEAASALQYPTRSLAYLLKRFVDFDADKKYQLADWRIRPIPEEMFYYARSDTHYLLYIYDMMRNELLEQSAEEPTHNLVRRVLDKSKDTSLRRYETFAYDAEGGLGPFGWFNMLIKQSAGKLSKTQFAVFRALHEWRDEAARREDESTLYVMGNSTLFGITRRMPPDPKALHSLLDNASHIAKRDAFNLFNIVSKAQAEGANGPSVVEIIRRHNPSTMGIGEVAKSVFPQLTHNETRNDAGVLEVTDLVSHNSKLWGKIPISSRWEGPSKVKAGRTMQFELPWAQYLKSSKLSEAETQLQRPVAQEEESAIPLTDADAPPASDEDFTLKAGLRRKVSDVESESESGEVDDAPSKPEPRSSASAEAEEIAVLDDAEMKKARRKAKKAERKARKQALEEQVQGAKGLAKRAKKEGFSEAAESLMENGDEDQKPFDYSKAKSVLKAARTTKATSQGGRFNPYGMAAEGPKAARKMHGEKPGKSATFRK</sequence>
<evidence type="ECO:0000313" key="1">
    <source>
        <dbReference type="EMBL" id="KAI4859071.1"/>
    </source>
</evidence>
<proteinExistence type="predicted"/>
<organism evidence="1 2">
    <name type="scientific">Hypoxylon rubiginosum</name>
    <dbReference type="NCBI Taxonomy" id="110542"/>
    <lineage>
        <taxon>Eukaryota</taxon>
        <taxon>Fungi</taxon>
        <taxon>Dikarya</taxon>
        <taxon>Ascomycota</taxon>
        <taxon>Pezizomycotina</taxon>
        <taxon>Sordariomycetes</taxon>
        <taxon>Xylariomycetidae</taxon>
        <taxon>Xylariales</taxon>
        <taxon>Hypoxylaceae</taxon>
        <taxon>Hypoxylon</taxon>
    </lineage>
</organism>
<gene>
    <name evidence="1" type="ORF">F4820DRAFT_440898</name>
</gene>
<protein>
    <submittedName>
        <fullName evidence="1">Ribonuclease H-like domain-containing protein</fullName>
    </submittedName>
</protein>
<dbReference type="EMBL" id="MU393660">
    <property type="protein sequence ID" value="KAI4859071.1"/>
    <property type="molecule type" value="Genomic_DNA"/>
</dbReference>